<protein>
    <submittedName>
        <fullName evidence="1">Uncharacterized protein</fullName>
    </submittedName>
</protein>
<evidence type="ECO:0000313" key="1">
    <source>
        <dbReference type="EMBL" id="MBX08434.1"/>
    </source>
</evidence>
<proteinExistence type="predicted"/>
<name>A0A2P2KRX7_RHIMU</name>
<reference evidence="1" key="1">
    <citation type="submission" date="2018-02" db="EMBL/GenBank/DDBJ databases">
        <title>Rhizophora mucronata_Transcriptome.</title>
        <authorList>
            <person name="Meera S.P."/>
            <person name="Sreeshan A."/>
            <person name="Augustine A."/>
        </authorList>
    </citation>
    <scope>NUCLEOTIDE SEQUENCE</scope>
    <source>
        <tissue evidence="1">Leaf</tissue>
    </source>
</reference>
<accession>A0A2P2KRX7</accession>
<organism evidence="1">
    <name type="scientific">Rhizophora mucronata</name>
    <name type="common">Asiatic mangrove</name>
    <dbReference type="NCBI Taxonomy" id="61149"/>
    <lineage>
        <taxon>Eukaryota</taxon>
        <taxon>Viridiplantae</taxon>
        <taxon>Streptophyta</taxon>
        <taxon>Embryophyta</taxon>
        <taxon>Tracheophyta</taxon>
        <taxon>Spermatophyta</taxon>
        <taxon>Magnoliopsida</taxon>
        <taxon>eudicotyledons</taxon>
        <taxon>Gunneridae</taxon>
        <taxon>Pentapetalae</taxon>
        <taxon>rosids</taxon>
        <taxon>fabids</taxon>
        <taxon>Malpighiales</taxon>
        <taxon>Rhizophoraceae</taxon>
        <taxon>Rhizophora</taxon>
    </lineage>
</organism>
<sequence length="34" mass="3925">MDLVWRDSNGRKCGFAKHGAMMSLCFCNFQSLNR</sequence>
<dbReference type="EMBL" id="GGEC01027950">
    <property type="protein sequence ID" value="MBX08434.1"/>
    <property type="molecule type" value="Transcribed_RNA"/>
</dbReference>
<dbReference type="AlphaFoldDB" id="A0A2P2KRX7"/>